<keyword evidence="1" id="KW-0812">Transmembrane</keyword>
<keyword evidence="1" id="KW-0472">Membrane</keyword>
<dbReference type="AlphaFoldDB" id="A0A173SH14"/>
<evidence type="ECO:0000313" key="3">
    <source>
        <dbReference type="Proteomes" id="UP000095492"/>
    </source>
</evidence>
<dbReference type="RefSeq" id="WP_055289702.1">
    <property type="nucleotide sequence ID" value="NZ_CBCTYR010000008.1"/>
</dbReference>
<dbReference type="EMBL" id="CYYA01000005">
    <property type="protein sequence ID" value="CUM89894.1"/>
    <property type="molecule type" value="Genomic_DNA"/>
</dbReference>
<organism evidence="2 3">
    <name type="scientific">Eubacterium ramulus</name>
    <dbReference type="NCBI Taxonomy" id="39490"/>
    <lineage>
        <taxon>Bacteria</taxon>
        <taxon>Bacillati</taxon>
        <taxon>Bacillota</taxon>
        <taxon>Clostridia</taxon>
        <taxon>Eubacteriales</taxon>
        <taxon>Eubacteriaceae</taxon>
        <taxon>Eubacterium</taxon>
    </lineage>
</organism>
<name>A0A173SH14_EUBRA</name>
<feature type="transmembrane region" description="Helical" evidence="1">
    <location>
        <begin position="6"/>
        <end position="31"/>
    </location>
</feature>
<evidence type="ECO:0000256" key="1">
    <source>
        <dbReference type="SAM" id="Phobius"/>
    </source>
</evidence>
<sequence>MTYEMYQTIFWHAGVLTIIFAVGDVLLFVILKIPKVIGQLSGRTARKGIADIWKKNIQTRGRCYKSCAENQNFGSIAGGMTESGNIHRFGEAVNTGGITQKIATSETGEKLKTSETMFLPTPKCAETMVLNDVDMDDNFVIEEICFIHTKETIG</sequence>
<accession>A0A173SH14</accession>
<dbReference type="Proteomes" id="UP000095492">
    <property type="component" value="Unassembled WGS sequence"/>
</dbReference>
<reference evidence="2 3" key="1">
    <citation type="submission" date="2015-09" db="EMBL/GenBank/DDBJ databases">
        <authorList>
            <consortium name="Pathogen Informatics"/>
        </authorList>
    </citation>
    <scope>NUCLEOTIDE SEQUENCE [LARGE SCALE GENOMIC DNA]</scope>
    <source>
        <strain evidence="2 3">2789STDY5608891</strain>
    </source>
</reference>
<dbReference type="OrthoDB" id="2067590at2"/>
<gene>
    <name evidence="2" type="ORF">ERS852448_00978</name>
</gene>
<dbReference type="GeneID" id="97390308"/>
<protein>
    <submittedName>
        <fullName evidence="2">Uncharacterized protein</fullName>
    </submittedName>
</protein>
<keyword evidence="1" id="KW-1133">Transmembrane helix</keyword>
<proteinExistence type="predicted"/>
<dbReference type="STRING" id="39490.ERS852448_00978"/>
<evidence type="ECO:0000313" key="2">
    <source>
        <dbReference type="EMBL" id="CUM89894.1"/>
    </source>
</evidence>